<evidence type="ECO:0000313" key="3">
    <source>
        <dbReference type="Proteomes" id="UP000654075"/>
    </source>
</evidence>
<sequence>MENVKGYDVGVLRKLFEHLYIIETILLQRRYTLLIHRADVAADAYRLPMNCFMDFASRVACYDVEQYLVATPQQFLYDPTLVTNIEAPQVSGVAEAEVGVAGDGAAGTTDAADAGPAAVAAAASSDSAKTPKTDAADAEIADDDTHVTHVFKLPMVGPISFLRGNGCSYKMTTFHGIDVFVSADKAAFGSDCPVVGWQLPISEEPTLEIEWMTDKWDLPTCLHMNGVASVDVTIPCLVLPDKFRTVSDVVELTRPALPDETNKKQQQRSKLEAKYMGPGSFISNFKTALAADAEDPDTAAAGGPKKPTGAAHLLK</sequence>
<comment type="caution">
    <text evidence="2">The sequence shown here is derived from an EMBL/GenBank/DDBJ whole genome shotgun (WGS) entry which is preliminary data.</text>
</comment>
<keyword evidence="3" id="KW-1185">Reference proteome</keyword>
<accession>A0A813H9N4</accession>
<evidence type="ECO:0000256" key="1">
    <source>
        <dbReference type="SAM" id="MobiDB-lite"/>
    </source>
</evidence>
<gene>
    <name evidence="2" type="ORF">PGLA1383_LOCUS50443</name>
</gene>
<dbReference type="EMBL" id="CAJNNV010031149">
    <property type="protein sequence ID" value="CAE8634826.1"/>
    <property type="molecule type" value="Genomic_DNA"/>
</dbReference>
<name>A0A813H9N4_POLGL</name>
<dbReference type="Proteomes" id="UP000654075">
    <property type="component" value="Unassembled WGS sequence"/>
</dbReference>
<proteinExistence type="predicted"/>
<feature type="region of interest" description="Disordered" evidence="1">
    <location>
        <begin position="295"/>
        <end position="315"/>
    </location>
</feature>
<protein>
    <submittedName>
        <fullName evidence="2">Uncharacterized protein</fullName>
    </submittedName>
</protein>
<organism evidence="2 3">
    <name type="scientific">Polarella glacialis</name>
    <name type="common">Dinoflagellate</name>
    <dbReference type="NCBI Taxonomy" id="89957"/>
    <lineage>
        <taxon>Eukaryota</taxon>
        <taxon>Sar</taxon>
        <taxon>Alveolata</taxon>
        <taxon>Dinophyceae</taxon>
        <taxon>Suessiales</taxon>
        <taxon>Suessiaceae</taxon>
        <taxon>Polarella</taxon>
    </lineage>
</organism>
<evidence type="ECO:0000313" key="2">
    <source>
        <dbReference type="EMBL" id="CAE8634826.1"/>
    </source>
</evidence>
<feature type="compositionally biased region" description="Low complexity" evidence="1">
    <location>
        <begin position="298"/>
        <end position="315"/>
    </location>
</feature>
<dbReference type="AlphaFoldDB" id="A0A813H9N4"/>
<reference evidence="2" key="1">
    <citation type="submission" date="2021-02" db="EMBL/GenBank/DDBJ databases">
        <authorList>
            <person name="Dougan E. K."/>
            <person name="Rhodes N."/>
            <person name="Thang M."/>
            <person name="Chan C."/>
        </authorList>
    </citation>
    <scope>NUCLEOTIDE SEQUENCE</scope>
</reference>